<dbReference type="InterPro" id="IPR005119">
    <property type="entry name" value="LysR_subst-bd"/>
</dbReference>
<dbReference type="InterPro" id="IPR036388">
    <property type="entry name" value="WH-like_DNA-bd_sf"/>
</dbReference>
<dbReference type="InterPro" id="IPR050389">
    <property type="entry name" value="LysR-type_TF"/>
</dbReference>
<keyword evidence="5" id="KW-0804">Transcription</keyword>
<keyword evidence="2" id="KW-0805">Transcription regulation</keyword>
<evidence type="ECO:0000256" key="2">
    <source>
        <dbReference type="ARBA" id="ARBA00023015"/>
    </source>
</evidence>
<dbReference type="AlphaFoldDB" id="A0A0H2UWY3"/>
<dbReference type="NCBIfam" id="NF007063">
    <property type="entry name" value="PRK09508.1"/>
    <property type="match status" value="1"/>
</dbReference>
<proteinExistence type="inferred from homology"/>
<evidence type="ECO:0000256" key="3">
    <source>
        <dbReference type="ARBA" id="ARBA00023125"/>
    </source>
</evidence>
<dbReference type="SUPFAM" id="SSF53850">
    <property type="entry name" value="Periplasmic binding protein-like II"/>
    <property type="match status" value="1"/>
</dbReference>
<dbReference type="GO" id="GO:0043565">
    <property type="term" value="F:sequence-specific DNA binding"/>
    <property type="evidence" value="ECO:0007669"/>
    <property type="project" value="UniProtKB-ARBA"/>
</dbReference>
<sequence>MTHSTAMDSVFIRTRIFMFSEFYSFCFFLFYMHDKSYSSGLFLCIPIRERELSVTVELSMPEVQTDHSETAELSKPQLRMVDLNLLTVFDAVMQEQNITRAAHVLGMSQPAVSNAVARLKVMFNDELFVRYGRGIQPTARAFQLFGSVRQALQLVQNELPGSGFEPASSERVFHLCVCSPLDSILTSQIYNHIEQIAPNIHVMFKSSLNQNTEHQLRYQETEFVISYEDFHRPEFTSVPLFKDEMVLVASKNHPTIKGPLLKHDVYNEQHAAVSLDRFASFSQPWYDTVDKQASIAYQGMAMMSVLSVVSQTHLVAIAPRWLAEEFAESLELQVLPLPLKQNSRTCYLSWHEAAGRDKGHQWMEEQLVSICKR</sequence>
<keyword evidence="6" id="KW-0812">Transmembrane</keyword>
<dbReference type="GO" id="GO:0032993">
    <property type="term" value="C:protein-DNA complex"/>
    <property type="evidence" value="ECO:0007669"/>
    <property type="project" value="UniProtKB-ARBA"/>
</dbReference>
<keyword evidence="4" id="KW-0010">Activator</keyword>
<dbReference type="PROSITE" id="PS50931">
    <property type="entry name" value="HTH_LYSR"/>
    <property type="match status" value="1"/>
</dbReference>
<keyword evidence="3" id="KW-0238">DNA-binding</keyword>
<comment type="similarity">
    <text evidence="1">Belongs to the LysR transcriptional regulatory family.</text>
</comment>
<dbReference type="PANTHER" id="PTHR30118:SF6">
    <property type="entry name" value="HTH-TYPE TRANSCRIPTIONAL REGULATOR LEUO"/>
    <property type="match status" value="1"/>
</dbReference>
<gene>
    <name evidence="8" type="primary">leuO</name>
    <name evidence="8" type="ordered locus">S0073</name>
</gene>
<dbReference type="CDD" id="cd08466">
    <property type="entry name" value="PBP2_LeuO"/>
    <property type="match status" value="1"/>
</dbReference>
<reference evidence="8 9" key="1">
    <citation type="journal article" date="2003" name="Infect. Immun.">
        <title>Complete genome sequence and comparative genomics of Shigella flexneri serotype 2a strain 2457T.</title>
        <authorList>
            <person name="Wei J."/>
            <person name="Goldberg M.B."/>
            <person name="Burland V."/>
            <person name="Venkatesan M.M."/>
            <person name="Deng W."/>
            <person name="Fournier G."/>
            <person name="Mayhew G.F."/>
            <person name="Plunkett G.III."/>
            <person name="Rose D.J."/>
            <person name="Darling A."/>
            <person name="Mau B."/>
            <person name="Perna N.T."/>
            <person name="Payne S.M."/>
            <person name="Runyen-Janecky L.J."/>
            <person name="Zhou S."/>
            <person name="Schwartz D.C."/>
            <person name="Blattner F.R."/>
        </authorList>
    </citation>
    <scope>NUCLEOTIDE SEQUENCE [LARGE SCALE GENOMIC DNA]</scope>
    <source>
        <strain evidence="9">ATCC 700930 / 2457T / Serotype 2a</strain>
    </source>
</reference>
<evidence type="ECO:0000256" key="5">
    <source>
        <dbReference type="ARBA" id="ARBA00023163"/>
    </source>
</evidence>
<evidence type="ECO:0000313" key="9">
    <source>
        <dbReference type="Proteomes" id="UP000002673"/>
    </source>
</evidence>
<organism evidence="8 9">
    <name type="scientific">Shigella flexneri</name>
    <dbReference type="NCBI Taxonomy" id="623"/>
    <lineage>
        <taxon>Bacteria</taxon>
        <taxon>Pseudomonadati</taxon>
        <taxon>Pseudomonadota</taxon>
        <taxon>Gammaproteobacteria</taxon>
        <taxon>Enterobacterales</taxon>
        <taxon>Enterobacteriaceae</taxon>
        <taxon>Shigella</taxon>
    </lineage>
</organism>
<feature type="domain" description="HTH lysR-type" evidence="7">
    <location>
        <begin position="81"/>
        <end position="138"/>
    </location>
</feature>
<dbReference type="EMBL" id="AE014073">
    <property type="protein sequence ID" value="AAP15617.1"/>
    <property type="molecule type" value="Genomic_DNA"/>
</dbReference>
<evidence type="ECO:0000256" key="4">
    <source>
        <dbReference type="ARBA" id="ARBA00023159"/>
    </source>
</evidence>
<name>A0A0H2UWY3_SHIFL</name>
<dbReference type="Proteomes" id="UP000002673">
    <property type="component" value="Chromosome"/>
</dbReference>
<dbReference type="GO" id="GO:0003700">
    <property type="term" value="F:DNA-binding transcription factor activity"/>
    <property type="evidence" value="ECO:0007669"/>
    <property type="project" value="InterPro"/>
</dbReference>
<dbReference type="KEGG" id="sfx:S0073"/>
<dbReference type="FunFam" id="1.10.10.10:FF:000188">
    <property type="entry name" value="HTH-type transcriptional regulator LeuO"/>
    <property type="match status" value="1"/>
</dbReference>
<dbReference type="FunFam" id="3.40.190.10:FF:000081">
    <property type="entry name" value="HTH-type transcriptional regulator LeuO"/>
    <property type="match status" value="1"/>
</dbReference>
<dbReference type="InterPro" id="IPR036390">
    <property type="entry name" value="WH_DNA-bd_sf"/>
</dbReference>
<dbReference type="Pfam" id="PF00126">
    <property type="entry name" value="HTH_1"/>
    <property type="match status" value="1"/>
</dbReference>
<dbReference type="InterPro" id="IPR000847">
    <property type="entry name" value="LysR_HTH_N"/>
</dbReference>
<dbReference type="SUPFAM" id="SSF46785">
    <property type="entry name" value="Winged helix' DNA-binding domain"/>
    <property type="match status" value="1"/>
</dbReference>
<keyword evidence="6" id="KW-1133">Transmembrane helix</keyword>
<dbReference type="Gene3D" id="1.10.10.10">
    <property type="entry name" value="Winged helix-like DNA-binding domain superfamily/Winged helix DNA-binding domain"/>
    <property type="match status" value="1"/>
</dbReference>
<protein>
    <submittedName>
        <fullName evidence="8">Probable transcriptional activator for leuABCD operon</fullName>
    </submittedName>
</protein>
<evidence type="ECO:0000259" key="7">
    <source>
        <dbReference type="PROSITE" id="PS50931"/>
    </source>
</evidence>
<evidence type="ECO:0000313" key="8">
    <source>
        <dbReference type="EMBL" id="AAP15617.1"/>
    </source>
</evidence>
<dbReference type="PRINTS" id="PR00039">
    <property type="entry name" value="HTHLYSR"/>
</dbReference>
<evidence type="ECO:0000256" key="1">
    <source>
        <dbReference type="ARBA" id="ARBA00009437"/>
    </source>
</evidence>
<accession>A0A0H2UWY3</accession>
<dbReference type="Pfam" id="PF03466">
    <property type="entry name" value="LysR_substrate"/>
    <property type="match status" value="1"/>
</dbReference>
<dbReference type="Gene3D" id="3.40.190.10">
    <property type="entry name" value="Periplasmic binding protein-like II"/>
    <property type="match status" value="2"/>
</dbReference>
<dbReference type="OMA" id="PTARAYQ"/>
<keyword evidence="6" id="KW-0472">Membrane</keyword>
<dbReference type="PATRIC" id="fig|198214.7.peg.83"/>
<feature type="transmembrane region" description="Helical" evidence="6">
    <location>
        <begin position="12"/>
        <end position="32"/>
    </location>
</feature>
<evidence type="ECO:0000256" key="6">
    <source>
        <dbReference type="SAM" id="Phobius"/>
    </source>
</evidence>
<dbReference type="PANTHER" id="PTHR30118">
    <property type="entry name" value="HTH-TYPE TRANSCRIPTIONAL REGULATOR LEUO-RELATED"/>
    <property type="match status" value="1"/>
</dbReference>